<organism evidence="14 15">
    <name type="scientific">Hypholoma sublateritium (strain FD-334 SS-4)</name>
    <dbReference type="NCBI Taxonomy" id="945553"/>
    <lineage>
        <taxon>Eukaryota</taxon>
        <taxon>Fungi</taxon>
        <taxon>Dikarya</taxon>
        <taxon>Basidiomycota</taxon>
        <taxon>Agaricomycotina</taxon>
        <taxon>Agaricomycetes</taxon>
        <taxon>Agaricomycetidae</taxon>
        <taxon>Agaricales</taxon>
        <taxon>Agaricineae</taxon>
        <taxon>Strophariaceae</taxon>
        <taxon>Hypholoma</taxon>
    </lineage>
</organism>
<comment type="pathway">
    <text evidence="12">Phospholipid metabolism; phosphatidylethanolamine biosynthesis; phosphatidylethanolamine from CDP-diacylglycerol: step 2/2.</text>
</comment>
<comment type="subcellular location">
    <molecule>Phosphatidylserine decarboxylase 1 beta chain</molecule>
    <subcellularLocation>
        <location evidence="12">Mitochondrion inner membrane</location>
        <topology evidence="12">Single-pass membrane protein</topology>
        <orientation evidence="12">Intermembrane side</orientation>
    </subcellularLocation>
</comment>
<evidence type="ECO:0000256" key="6">
    <source>
        <dbReference type="ARBA" id="ARBA00023098"/>
    </source>
</evidence>
<keyword evidence="2 12" id="KW-0444">Lipid biosynthesis</keyword>
<evidence type="ECO:0000256" key="2">
    <source>
        <dbReference type="ARBA" id="ARBA00022516"/>
    </source>
</evidence>
<feature type="region of interest" description="Disordered" evidence="13">
    <location>
        <begin position="305"/>
        <end position="365"/>
    </location>
</feature>
<dbReference type="NCBIfam" id="TIGR00163">
    <property type="entry name" value="PS_decarb"/>
    <property type="match status" value="1"/>
</dbReference>
<keyword evidence="3 12" id="KW-0812">Transmembrane</keyword>
<evidence type="ECO:0000256" key="13">
    <source>
        <dbReference type="SAM" id="MobiDB-lite"/>
    </source>
</evidence>
<dbReference type="EMBL" id="KN817563">
    <property type="protein sequence ID" value="KJA20861.1"/>
    <property type="molecule type" value="Genomic_DNA"/>
</dbReference>
<feature type="topological domain" description="Mitochondrial matrix" evidence="12">
    <location>
        <begin position="1"/>
        <end position="108"/>
    </location>
</feature>
<keyword evidence="9 12" id="KW-0456">Lyase</keyword>
<keyword evidence="10 12" id="KW-1208">Phospholipid metabolism</keyword>
<dbReference type="UniPathway" id="UPA00558">
    <property type="reaction ID" value="UER00616"/>
</dbReference>
<keyword evidence="11 12" id="KW-0670">Pyruvate</keyword>
<feature type="chain" id="PRO_5023312888" description="Phosphatidylserine decarboxylase 1 beta chain" evidence="12">
    <location>
        <begin position="1"/>
        <end position="543"/>
    </location>
</feature>
<dbReference type="Proteomes" id="UP000054270">
    <property type="component" value="Unassembled WGS sequence"/>
</dbReference>
<comment type="subunit">
    <text evidence="12">Heterodimer of a large membrane-associated beta subunit and a small pyruvoyl-containing alpha subunit.</text>
</comment>
<accession>A0A0D2NWJ0</accession>
<feature type="chain" id="PRO_5023312887" description="Phosphatidylserine decarboxylase 1 alpha chain" evidence="12">
    <location>
        <begin position="544"/>
        <end position="581"/>
    </location>
</feature>
<evidence type="ECO:0000313" key="14">
    <source>
        <dbReference type="EMBL" id="KJA20861.1"/>
    </source>
</evidence>
<keyword evidence="6 12" id="KW-0443">Lipid metabolism</keyword>
<keyword evidence="12" id="KW-0999">Mitochondrion inner membrane</keyword>
<proteinExistence type="inferred from homology"/>
<evidence type="ECO:0000256" key="7">
    <source>
        <dbReference type="ARBA" id="ARBA00023136"/>
    </source>
</evidence>
<evidence type="ECO:0000256" key="11">
    <source>
        <dbReference type="ARBA" id="ARBA00023317"/>
    </source>
</evidence>
<dbReference type="GO" id="GO:0006646">
    <property type="term" value="P:phosphatidylethanolamine biosynthetic process"/>
    <property type="evidence" value="ECO:0007669"/>
    <property type="project" value="UniProtKB-UniRule"/>
</dbReference>
<keyword evidence="12" id="KW-0865">Zymogen</keyword>
<feature type="modified residue" description="Pyruvic acid (Ser); by autocatalysis" evidence="12">
    <location>
        <position position="544"/>
    </location>
</feature>
<dbReference type="Pfam" id="PF02666">
    <property type="entry name" value="PS_Dcarbxylase"/>
    <property type="match status" value="2"/>
</dbReference>
<evidence type="ECO:0000256" key="3">
    <source>
        <dbReference type="ARBA" id="ARBA00022692"/>
    </source>
</evidence>
<dbReference type="InterPro" id="IPR003817">
    <property type="entry name" value="PS_Dcarbxylase"/>
</dbReference>
<dbReference type="HAMAP" id="MF_03208">
    <property type="entry name" value="PS_decarb_PSD_B_type1_euk"/>
    <property type="match status" value="1"/>
</dbReference>
<reference evidence="15" key="1">
    <citation type="submission" date="2014-04" db="EMBL/GenBank/DDBJ databases">
        <title>Evolutionary Origins and Diversification of the Mycorrhizal Mutualists.</title>
        <authorList>
            <consortium name="DOE Joint Genome Institute"/>
            <consortium name="Mycorrhizal Genomics Consortium"/>
            <person name="Kohler A."/>
            <person name="Kuo A."/>
            <person name="Nagy L.G."/>
            <person name="Floudas D."/>
            <person name="Copeland A."/>
            <person name="Barry K.W."/>
            <person name="Cichocki N."/>
            <person name="Veneault-Fourrey C."/>
            <person name="LaButti K."/>
            <person name="Lindquist E.A."/>
            <person name="Lipzen A."/>
            <person name="Lundell T."/>
            <person name="Morin E."/>
            <person name="Murat C."/>
            <person name="Riley R."/>
            <person name="Ohm R."/>
            <person name="Sun H."/>
            <person name="Tunlid A."/>
            <person name="Henrissat B."/>
            <person name="Grigoriev I.V."/>
            <person name="Hibbett D.S."/>
            <person name="Martin F."/>
        </authorList>
    </citation>
    <scope>NUCLEOTIDE SEQUENCE [LARGE SCALE GENOMIC DNA]</scope>
    <source>
        <strain evidence="15">FD-334 SS-4</strain>
    </source>
</reference>
<evidence type="ECO:0000256" key="8">
    <source>
        <dbReference type="ARBA" id="ARBA00023209"/>
    </source>
</evidence>
<evidence type="ECO:0000256" key="9">
    <source>
        <dbReference type="ARBA" id="ARBA00023239"/>
    </source>
</evidence>
<comment type="similarity">
    <text evidence="12">Belongs to the phosphatidylserine decarboxylase family. PSD-B subfamily. Eukaryotic type I sub-subfamily.</text>
</comment>
<comment type="pathway">
    <text evidence="1">Lipid metabolism.</text>
</comment>
<comment type="function">
    <text evidence="12">Catalyzes the formation of phosphatidylethanolamine (PtdEtn) from phosphatidylserine (PtdSer). Plays a central role in phospholipid metabolism and in the interorganelle trafficking of phosphatidylserine.</text>
</comment>
<evidence type="ECO:0000256" key="4">
    <source>
        <dbReference type="ARBA" id="ARBA00022793"/>
    </source>
</evidence>
<dbReference type="AlphaFoldDB" id="A0A0D2NWJ0"/>
<sequence length="581" mass="63395">MLFSRKSILTKGRKPLYAVSRVINASCGSASSTFARCWVHSTNKTSALLRTVKTQGLKRAYSTSTKGGAEGAGGAAGNTPGGFPEGAGVPFYRRIVNAWTETPTKWYPLPLAVGAILLVAIQYRKKVKRARQEVELNEDGLEVIKLRGPWHVHVIGALPLRNMSRLWGYVNSLELPVWIRPYGFRLYAFAFGCNLDEVEHADLREYPSLGAFFYRRLKPGARPVDHAILVSPADGRMLHFGRITESRVEQVKGITYSLDALLGIERPGSPAPLPVAVAHNRDMEVVDDHEFAIVNGIEYSLDQLIGGTSSSTPSSPGTRTPSSDEGSTLVNRSTSGSSTATPSEASDADDVPKKFGAQTDASVGPENMEETLVHDASVALQMGVKPALEIDVKAALDRRRSVTSGKHVRPGNALFFSVIYLAPGDYHRYHSPTAWVVEKRRHFVGELFSVSPYMAKRLENLFVLNERVALLGRWKHGFFGMVPVGATNVGSIVVNFDTELRTNIRGRPPPPGTYTEAVYSGASPILRGQPLAPAEEMGGFRLGSTIVLVFEAPEDFEFSVHAGQKVRVGQRLGDIEKAKKD</sequence>
<keyword evidence="5 12" id="KW-1133">Transmembrane helix</keyword>
<protein>
    <recommendedName>
        <fullName evidence="12">Phosphatidylserine decarboxylase proenzyme 1, mitochondrial</fullName>
        <ecNumber evidence="12">4.1.1.65</ecNumber>
    </recommendedName>
    <component>
        <recommendedName>
            <fullName evidence="12">Phosphatidylserine decarboxylase 1 beta chain</fullName>
        </recommendedName>
    </component>
    <component>
        <recommendedName>
            <fullName evidence="12">Phosphatidylserine decarboxylase 1 alpha chain</fullName>
        </recommendedName>
    </component>
</protein>
<dbReference type="GO" id="GO:0016540">
    <property type="term" value="P:protein autoprocessing"/>
    <property type="evidence" value="ECO:0007669"/>
    <property type="project" value="UniProtKB-UniRule"/>
</dbReference>
<dbReference type="GO" id="GO:0005743">
    <property type="term" value="C:mitochondrial inner membrane"/>
    <property type="evidence" value="ECO:0007669"/>
    <property type="project" value="UniProtKB-SubCell"/>
</dbReference>
<feature type="active site" description="Charge relay system; for autoendoproteolytic cleavage activity" evidence="12">
    <location>
        <position position="430"/>
    </location>
</feature>
<evidence type="ECO:0000256" key="1">
    <source>
        <dbReference type="ARBA" id="ARBA00005189"/>
    </source>
</evidence>
<comment type="PTM">
    <text evidence="12">Is synthesized initially as an inactive proenzyme. Formation of the active enzyme involves a self-maturation process in which the active site pyruvoyl group is generated from an internal serine residue via an autocatalytic post-translational modification. Two non-identical subunits are generated from the proenzyme in this reaction, and the pyruvate is formed at the N-terminus of the alpha chain, which is derived from the carboxyl end of the proenzyme. The autoendoproteolytic cleavage occurs by a canonical serine protease mechanism, in which the side chain hydroxyl group of the serine supplies its oxygen atom to form the C-terminus of the beta chain, while the remainder of the serine residue undergoes an oxidative deamination to produce ammonia and the pyruvoyl prosthetic group on the alpha chain. During this reaction, the Ser that is part of the protease active site of the proenzyme becomes the pyruvoyl prosthetic group, which constitutes an essential element of the active site of the mature decarboxylase.</text>
</comment>
<comment type="subcellular location">
    <molecule>Phosphatidylserine decarboxylase 1 alpha chain</molecule>
    <subcellularLocation>
        <location evidence="12">Mitochondrion inner membrane</location>
        <topology evidence="12">Peripheral membrane protein</topology>
        <orientation evidence="12">Intermembrane side</orientation>
    </subcellularLocation>
    <text evidence="12">Anchored to the mitochondrial inner membrane through its interaction with the integral membrane beta chain.</text>
</comment>
<keyword evidence="12" id="KW-0496">Mitochondrion</keyword>
<dbReference type="STRING" id="945553.A0A0D2NWJ0"/>
<feature type="compositionally biased region" description="Low complexity" evidence="13">
    <location>
        <begin position="306"/>
        <end position="323"/>
    </location>
</feature>
<keyword evidence="4 12" id="KW-0210">Decarboxylase</keyword>
<feature type="active site" description="Charge relay system; for autoendoproteolytic cleavage activity" evidence="12">
    <location>
        <position position="234"/>
    </location>
</feature>
<evidence type="ECO:0000256" key="12">
    <source>
        <dbReference type="HAMAP-Rule" id="MF_03208"/>
    </source>
</evidence>
<name>A0A0D2NWJ0_HYPSF</name>
<feature type="compositionally biased region" description="Polar residues" evidence="13">
    <location>
        <begin position="324"/>
        <end position="344"/>
    </location>
</feature>
<keyword evidence="8 12" id="KW-0594">Phospholipid biosynthesis</keyword>
<evidence type="ECO:0000256" key="5">
    <source>
        <dbReference type="ARBA" id="ARBA00022989"/>
    </source>
</evidence>
<evidence type="ECO:0000313" key="15">
    <source>
        <dbReference type="Proteomes" id="UP000054270"/>
    </source>
</evidence>
<keyword evidence="7 12" id="KW-0472">Membrane</keyword>
<dbReference type="InterPro" id="IPR033661">
    <property type="entry name" value="PSD_type1_euk"/>
</dbReference>
<evidence type="ECO:0000256" key="10">
    <source>
        <dbReference type="ARBA" id="ARBA00023264"/>
    </source>
</evidence>
<comment type="cofactor">
    <cofactor evidence="12">
        <name>pyruvate</name>
        <dbReference type="ChEBI" id="CHEBI:15361"/>
    </cofactor>
    <text evidence="12">Binds 1 pyruvoyl group covalently per subunit.</text>
</comment>
<feature type="topological domain" description="Mitochondrial intermembrane" evidence="12">
    <location>
        <begin position="128"/>
        <end position="581"/>
    </location>
</feature>
<feature type="site" description="Cleavage (non-hydrolytic); by autocatalysis" evidence="12">
    <location>
        <begin position="543"/>
        <end position="544"/>
    </location>
</feature>
<dbReference type="EC" id="4.1.1.65" evidence="12"/>
<gene>
    <name evidence="12" type="primary">PSD1</name>
    <name evidence="14" type="ORF">HYPSUDRAFT_88432</name>
</gene>
<feature type="active site" description="Charge relay system; for autoendoproteolytic cleavage activity" evidence="12">
    <location>
        <position position="544"/>
    </location>
</feature>
<dbReference type="PANTHER" id="PTHR10067">
    <property type="entry name" value="PHOSPHATIDYLSERINE DECARBOXYLASE"/>
    <property type="match status" value="1"/>
</dbReference>
<dbReference type="OrthoDB" id="4330at2759"/>
<keyword evidence="15" id="KW-1185">Reference proteome</keyword>
<dbReference type="PANTHER" id="PTHR10067:SF6">
    <property type="entry name" value="PHOSPHATIDYLSERINE DECARBOXYLASE PROENZYME, MITOCHONDRIAL"/>
    <property type="match status" value="1"/>
</dbReference>
<comment type="catalytic activity">
    <reaction evidence="12">
        <text>a 1,2-diacyl-sn-glycero-3-phospho-L-serine + H(+) = a 1,2-diacyl-sn-glycero-3-phosphoethanolamine + CO2</text>
        <dbReference type="Rhea" id="RHEA:20828"/>
        <dbReference type="ChEBI" id="CHEBI:15378"/>
        <dbReference type="ChEBI" id="CHEBI:16526"/>
        <dbReference type="ChEBI" id="CHEBI:57262"/>
        <dbReference type="ChEBI" id="CHEBI:64612"/>
        <dbReference type="EC" id="4.1.1.65"/>
    </reaction>
</comment>
<dbReference type="GO" id="GO:0004609">
    <property type="term" value="F:phosphatidylserine decarboxylase activity"/>
    <property type="evidence" value="ECO:0007669"/>
    <property type="project" value="UniProtKB-UniRule"/>
</dbReference>
<feature type="active site" description="Schiff-base intermediate with substrate; via pyruvic acid; for decarboxylase activity" evidence="12">
    <location>
        <position position="544"/>
    </location>
</feature>
<dbReference type="OMA" id="HSPASWV"/>
<dbReference type="InterPro" id="IPR033177">
    <property type="entry name" value="PSD-B"/>
</dbReference>